<dbReference type="SUPFAM" id="SSF55874">
    <property type="entry name" value="ATPase domain of HSP90 chaperone/DNA topoisomerase II/histidine kinase"/>
    <property type="match status" value="1"/>
</dbReference>
<dbReference type="InterPro" id="IPR003661">
    <property type="entry name" value="HisK_dim/P_dom"/>
</dbReference>
<dbReference type="Gene3D" id="1.10.287.130">
    <property type="match status" value="1"/>
</dbReference>
<feature type="domain" description="PAS" evidence="7">
    <location>
        <begin position="265"/>
        <end position="321"/>
    </location>
</feature>
<evidence type="ECO:0000256" key="2">
    <source>
        <dbReference type="ARBA" id="ARBA00012438"/>
    </source>
</evidence>
<reference evidence="9 10" key="1">
    <citation type="submission" date="2019-02" db="EMBL/GenBank/DDBJ databases">
        <title>Deep-cultivation of Planctomycetes and their phenomic and genomic characterization uncovers novel biology.</title>
        <authorList>
            <person name="Wiegand S."/>
            <person name="Jogler M."/>
            <person name="Boedeker C."/>
            <person name="Pinto D."/>
            <person name="Vollmers J."/>
            <person name="Rivas-Marin E."/>
            <person name="Kohn T."/>
            <person name="Peeters S.H."/>
            <person name="Heuer A."/>
            <person name="Rast P."/>
            <person name="Oberbeckmann S."/>
            <person name="Bunk B."/>
            <person name="Jeske O."/>
            <person name="Meyerdierks A."/>
            <person name="Storesund J.E."/>
            <person name="Kallscheuer N."/>
            <person name="Luecker S."/>
            <person name="Lage O.M."/>
            <person name="Pohl T."/>
            <person name="Merkel B.J."/>
            <person name="Hornburger P."/>
            <person name="Mueller R.-W."/>
            <person name="Bruemmer F."/>
            <person name="Labrenz M."/>
            <person name="Spormann A.M."/>
            <person name="Op Den Camp H."/>
            <person name="Overmann J."/>
            <person name="Amann R."/>
            <person name="Jetten M.S.M."/>
            <person name="Mascher T."/>
            <person name="Medema M.H."/>
            <person name="Devos D.P."/>
            <person name="Kaster A.-K."/>
            <person name="Ovreas L."/>
            <person name="Rohde M."/>
            <person name="Galperin M.Y."/>
            <person name="Jogler C."/>
        </authorList>
    </citation>
    <scope>NUCLEOTIDE SEQUENCE [LARGE SCALE GENOMIC DNA]</scope>
    <source>
        <strain evidence="9 10">Pan14r</strain>
    </source>
</reference>
<feature type="domain" description="PAC" evidence="8">
    <location>
        <begin position="75"/>
        <end position="128"/>
    </location>
</feature>
<dbReference type="Gene3D" id="3.30.565.10">
    <property type="entry name" value="Histidine kinase-like ATPase, C-terminal domain"/>
    <property type="match status" value="1"/>
</dbReference>
<keyword evidence="3" id="KW-0597">Phosphoprotein</keyword>
<dbReference type="SMART" id="SM00387">
    <property type="entry name" value="HATPase_c"/>
    <property type="match status" value="1"/>
</dbReference>
<sequence length="602" mass="68234">MIAPVFRESHYGQLIIDAIPSLVFLKDNQNNILKVNQAVVDSLGIPRERIEGKHSSEIFPDDADRFYEDDCAVMATGQPRLGYTEAVGDRWVRTDKMPIADAQGAYHRILVIATDITEVREAELERDKLQTILETTNRIANVGGWEYTLDPPAIKWSPQVCRIHGMPDDHQPDLDSAINYYAPDDRATVQAAVRRGIEKLEPWDFEAQLIRTDGTRVWVRAMGEPEVKNGKCVRLWGTLQDVTTLKALQNERDAFFSATLDLLCVTNFDGEIVRINPAWTESLGYEVPLLEGRCLFDLVHPHDADETRRVIAELKNGVSVQGFTNRIRHRNDSYRTLEWSIPEPRHGDQVLFAAARDVTDQHKLMQQLQRSNAELDHFAYIASHDLKAPLRAIDHISGWLQEDLAGDLPVESERHLQQLNQRVRRMEKLLDDLLAYSRASRDRGQVSVVSISKVVCGVIDFLAVPKEFTIDSKIQIEQMTTRRTPLETVLRNLISNAVKHHDQESGTIQVCCQHCQDDDRFVQFSVADDGPGIAPELRERAFKIFQTLRPRDEVEGSGVGLAIVQRIIETEGGTVRIDSNQPRGTVIQFTWPLEPIEQDHAG</sequence>
<dbReference type="CDD" id="cd00130">
    <property type="entry name" value="PAS"/>
    <property type="match status" value="3"/>
</dbReference>
<dbReference type="Gene3D" id="2.10.70.100">
    <property type="match status" value="1"/>
</dbReference>
<dbReference type="EC" id="2.7.13.3" evidence="2"/>
<gene>
    <name evidence="9" type="primary">cph1_3</name>
    <name evidence="9" type="ORF">Pan14r_25660</name>
</gene>
<evidence type="ECO:0000313" key="9">
    <source>
        <dbReference type="EMBL" id="TWT70261.1"/>
    </source>
</evidence>
<dbReference type="OrthoDB" id="231918at2"/>
<proteinExistence type="predicted"/>
<dbReference type="InterPro" id="IPR013655">
    <property type="entry name" value="PAS_fold_3"/>
</dbReference>
<evidence type="ECO:0000256" key="4">
    <source>
        <dbReference type="ARBA" id="ARBA00022679"/>
    </source>
</evidence>
<dbReference type="PROSITE" id="PS50109">
    <property type="entry name" value="HIS_KIN"/>
    <property type="match status" value="1"/>
</dbReference>
<feature type="domain" description="PAC" evidence="8">
    <location>
        <begin position="203"/>
        <end position="254"/>
    </location>
</feature>
<evidence type="ECO:0000259" key="6">
    <source>
        <dbReference type="PROSITE" id="PS50109"/>
    </source>
</evidence>
<dbReference type="PROSITE" id="PS50113">
    <property type="entry name" value="PAC"/>
    <property type="match status" value="2"/>
</dbReference>
<dbReference type="EMBL" id="SJPL01000001">
    <property type="protein sequence ID" value="TWT70261.1"/>
    <property type="molecule type" value="Genomic_DNA"/>
</dbReference>
<feature type="domain" description="Histidine kinase" evidence="6">
    <location>
        <begin position="381"/>
        <end position="595"/>
    </location>
</feature>
<dbReference type="SMART" id="SM00091">
    <property type="entry name" value="PAS"/>
    <property type="match status" value="3"/>
</dbReference>
<dbReference type="PROSITE" id="PS50112">
    <property type="entry name" value="PAS"/>
    <property type="match status" value="2"/>
</dbReference>
<protein>
    <recommendedName>
        <fullName evidence="2">histidine kinase</fullName>
        <ecNumber evidence="2">2.7.13.3</ecNumber>
    </recommendedName>
</protein>
<dbReference type="AlphaFoldDB" id="A0A5C5Y6K4"/>
<dbReference type="PANTHER" id="PTHR43304">
    <property type="entry name" value="PHYTOCHROME-LIKE PROTEIN CPH1"/>
    <property type="match status" value="1"/>
</dbReference>
<dbReference type="Pfam" id="PF00512">
    <property type="entry name" value="HisKA"/>
    <property type="match status" value="1"/>
</dbReference>
<dbReference type="SUPFAM" id="SSF55785">
    <property type="entry name" value="PYP-like sensor domain (PAS domain)"/>
    <property type="match status" value="3"/>
</dbReference>
<dbReference type="NCBIfam" id="TIGR00229">
    <property type="entry name" value="sensory_box"/>
    <property type="match status" value="3"/>
</dbReference>
<dbReference type="InterPro" id="IPR004358">
    <property type="entry name" value="Sig_transdc_His_kin-like_C"/>
</dbReference>
<dbReference type="Gene3D" id="3.30.450.20">
    <property type="entry name" value="PAS domain"/>
    <property type="match status" value="3"/>
</dbReference>
<dbReference type="Pfam" id="PF02518">
    <property type="entry name" value="HATPase_c"/>
    <property type="match status" value="1"/>
</dbReference>
<dbReference type="InterPro" id="IPR036890">
    <property type="entry name" value="HATPase_C_sf"/>
</dbReference>
<evidence type="ECO:0000256" key="5">
    <source>
        <dbReference type="ARBA" id="ARBA00022777"/>
    </source>
</evidence>
<dbReference type="InterPro" id="IPR000700">
    <property type="entry name" value="PAS-assoc_C"/>
</dbReference>
<organism evidence="9 10">
    <name type="scientific">Crateriforma conspicua</name>
    <dbReference type="NCBI Taxonomy" id="2527996"/>
    <lineage>
        <taxon>Bacteria</taxon>
        <taxon>Pseudomonadati</taxon>
        <taxon>Planctomycetota</taxon>
        <taxon>Planctomycetia</taxon>
        <taxon>Planctomycetales</taxon>
        <taxon>Planctomycetaceae</taxon>
        <taxon>Crateriforma</taxon>
    </lineage>
</organism>
<dbReference type="SMART" id="SM00388">
    <property type="entry name" value="HisKA"/>
    <property type="match status" value="1"/>
</dbReference>
<dbReference type="PRINTS" id="PR00344">
    <property type="entry name" value="BCTRLSENSOR"/>
</dbReference>
<accession>A0A5C5Y6K4</accession>
<dbReference type="InterPro" id="IPR052162">
    <property type="entry name" value="Sensor_kinase/Photoreceptor"/>
</dbReference>
<evidence type="ECO:0000313" key="10">
    <source>
        <dbReference type="Proteomes" id="UP000317238"/>
    </source>
</evidence>
<comment type="catalytic activity">
    <reaction evidence="1">
        <text>ATP + protein L-histidine = ADP + protein N-phospho-L-histidine.</text>
        <dbReference type="EC" id="2.7.13.3"/>
    </reaction>
</comment>
<feature type="domain" description="PAS" evidence="7">
    <location>
        <begin position="15"/>
        <end position="68"/>
    </location>
</feature>
<dbReference type="RefSeq" id="WP_145301305.1">
    <property type="nucleotide sequence ID" value="NZ_CP036319.1"/>
</dbReference>
<evidence type="ECO:0000256" key="1">
    <source>
        <dbReference type="ARBA" id="ARBA00000085"/>
    </source>
</evidence>
<evidence type="ECO:0000259" key="7">
    <source>
        <dbReference type="PROSITE" id="PS50112"/>
    </source>
</evidence>
<keyword evidence="4 9" id="KW-0808">Transferase</keyword>
<name>A0A5C5Y6K4_9PLAN</name>
<dbReference type="Pfam" id="PF08448">
    <property type="entry name" value="PAS_4"/>
    <property type="match status" value="1"/>
</dbReference>
<dbReference type="CDD" id="cd00082">
    <property type="entry name" value="HisKA"/>
    <property type="match status" value="1"/>
</dbReference>
<dbReference type="InterPro" id="IPR035965">
    <property type="entry name" value="PAS-like_dom_sf"/>
</dbReference>
<dbReference type="GO" id="GO:0000155">
    <property type="term" value="F:phosphorelay sensor kinase activity"/>
    <property type="evidence" value="ECO:0007669"/>
    <property type="project" value="InterPro"/>
</dbReference>
<dbReference type="SUPFAM" id="SSF47384">
    <property type="entry name" value="Homodimeric domain of signal transducing histidine kinase"/>
    <property type="match status" value="1"/>
</dbReference>
<dbReference type="InterPro" id="IPR003594">
    <property type="entry name" value="HATPase_dom"/>
</dbReference>
<dbReference type="InterPro" id="IPR005467">
    <property type="entry name" value="His_kinase_dom"/>
</dbReference>
<dbReference type="InterPro" id="IPR036097">
    <property type="entry name" value="HisK_dim/P_sf"/>
</dbReference>
<dbReference type="PANTHER" id="PTHR43304:SF1">
    <property type="entry name" value="PAC DOMAIN-CONTAINING PROTEIN"/>
    <property type="match status" value="1"/>
</dbReference>
<dbReference type="Proteomes" id="UP000317238">
    <property type="component" value="Unassembled WGS sequence"/>
</dbReference>
<evidence type="ECO:0000256" key="3">
    <source>
        <dbReference type="ARBA" id="ARBA00022553"/>
    </source>
</evidence>
<evidence type="ECO:0000259" key="8">
    <source>
        <dbReference type="PROSITE" id="PS50113"/>
    </source>
</evidence>
<dbReference type="Pfam" id="PF08447">
    <property type="entry name" value="PAS_3"/>
    <property type="match status" value="2"/>
</dbReference>
<dbReference type="InterPro" id="IPR013656">
    <property type="entry name" value="PAS_4"/>
</dbReference>
<comment type="caution">
    <text evidence="9">The sequence shown here is derived from an EMBL/GenBank/DDBJ whole genome shotgun (WGS) entry which is preliminary data.</text>
</comment>
<keyword evidence="5" id="KW-0418">Kinase</keyword>
<dbReference type="InterPro" id="IPR000014">
    <property type="entry name" value="PAS"/>
</dbReference>
<keyword evidence="10" id="KW-1185">Reference proteome</keyword>